<evidence type="ECO:0000313" key="3">
    <source>
        <dbReference type="Proteomes" id="UP001371456"/>
    </source>
</evidence>
<reference evidence="2 3" key="1">
    <citation type="submission" date="2024-02" db="EMBL/GenBank/DDBJ databases">
        <title>de novo genome assembly of Solanum bulbocastanum strain 11H21.</title>
        <authorList>
            <person name="Hosaka A.J."/>
        </authorList>
    </citation>
    <scope>NUCLEOTIDE SEQUENCE [LARGE SCALE GENOMIC DNA]</scope>
    <source>
        <tissue evidence="2">Young leaves</tissue>
    </source>
</reference>
<name>A0AAN8Y538_SOLBU</name>
<feature type="region of interest" description="Disordered" evidence="1">
    <location>
        <begin position="54"/>
        <end position="129"/>
    </location>
</feature>
<keyword evidence="3" id="KW-1185">Reference proteome</keyword>
<sequence length="129" mass="14628">MRNVIRYISQMKEVLPEKTLTALIRNRKMKNDSCEKLIRKDIVLYQKLDEVASTSSDKGSIEIDEFGDSNDDSLRGTSSTISNLGNDSDEAQENNTNLSKCEAMESITVSSHKNEMITKEKDEEGTYRK</sequence>
<protein>
    <submittedName>
        <fullName evidence="2">Uncharacterized protein</fullName>
    </submittedName>
</protein>
<feature type="compositionally biased region" description="Acidic residues" evidence="1">
    <location>
        <begin position="62"/>
        <end position="71"/>
    </location>
</feature>
<evidence type="ECO:0000313" key="2">
    <source>
        <dbReference type="EMBL" id="KAK6780115.1"/>
    </source>
</evidence>
<gene>
    <name evidence="2" type="ORF">RDI58_022299</name>
</gene>
<feature type="compositionally biased region" description="Polar residues" evidence="1">
    <location>
        <begin position="75"/>
        <end position="86"/>
    </location>
</feature>
<evidence type="ECO:0000256" key="1">
    <source>
        <dbReference type="SAM" id="MobiDB-lite"/>
    </source>
</evidence>
<proteinExistence type="predicted"/>
<organism evidence="2 3">
    <name type="scientific">Solanum bulbocastanum</name>
    <name type="common">Wild potato</name>
    <dbReference type="NCBI Taxonomy" id="147425"/>
    <lineage>
        <taxon>Eukaryota</taxon>
        <taxon>Viridiplantae</taxon>
        <taxon>Streptophyta</taxon>
        <taxon>Embryophyta</taxon>
        <taxon>Tracheophyta</taxon>
        <taxon>Spermatophyta</taxon>
        <taxon>Magnoliopsida</taxon>
        <taxon>eudicotyledons</taxon>
        <taxon>Gunneridae</taxon>
        <taxon>Pentapetalae</taxon>
        <taxon>asterids</taxon>
        <taxon>lamiids</taxon>
        <taxon>Solanales</taxon>
        <taxon>Solanaceae</taxon>
        <taxon>Solanoideae</taxon>
        <taxon>Solaneae</taxon>
        <taxon>Solanum</taxon>
    </lineage>
</organism>
<comment type="caution">
    <text evidence="2">The sequence shown here is derived from an EMBL/GenBank/DDBJ whole genome shotgun (WGS) entry which is preliminary data.</text>
</comment>
<dbReference type="EMBL" id="JBANQN010000009">
    <property type="protein sequence ID" value="KAK6780115.1"/>
    <property type="molecule type" value="Genomic_DNA"/>
</dbReference>
<feature type="compositionally biased region" description="Basic and acidic residues" evidence="1">
    <location>
        <begin position="112"/>
        <end position="129"/>
    </location>
</feature>
<dbReference type="Proteomes" id="UP001371456">
    <property type="component" value="Unassembled WGS sequence"/>
</dbReference>
<dbReference type="AlphaFoldDB" id="A0AAN8Y538"/>
<accession>A0AAN8Y538</accession>